<evidence type="ECO:0000313" key="2">
    <source>
        <dbReference type="EMBL" id="SUZ95564.1"/>
    </source>
</evidence>
<reference evidence="2" key="1">
    <citation type="submission" date="2018-05" db="EMBL/GenBank/DDBJ databases">
        <authorList>
            <person name="Lanie J.A."/>
            <person name="Ng W.-L."/>
            <person name="Kazmierczak K.M."/>
            <person name="Andrzejewski T.M."/>
            <person name="Davidsen T.M."/>
            <person name="Wayne K.J."/>
            <person name="Tettelin H."/>
            <person name="Glass J.I."/>
            <person name="Rusch D."/>
            <person name="Podicherti R."/>
            <person name="Tsui H.-C.T."/>
            <person name="Winkler M.E."/>
        </authorList>
    </citation>
    <scope>NUCLEOTIDE SEQUENCE</scope>
</reference>
<proteinExistence type="predicted"/>
<sequence>VQKPKEESKRERDLKGESENGWRKLAKNKSRFPPNSKREIE</sequence>
<feature type="region of interest" description="Disordered" evidence="1">
    <location>
        <begin position="1"/>
        <end position="41"/>
    </location>
</feature>
<dbReference type="AlphaFoldDB" id="A0A381RWI0"/>
<feature type="compositionally biased region" description="Basic and acidic residues" evidence="1">
    <location>
        <begin position="1"/>
        <end position="22"/>
    </location>
</feature>
<feature type="non-terminal residue" evidence="2">
    <location>
        <position position="1"/>
    </location>
</feature>
<dbReference type="EMBL" id="UINC01002335">
    <property type="protein sequence ID" value="SUZ95564.1"/>
    <property type="molecule type" value="Genomic_DNA"/>
</dbReference>
<organism evidence="2">
    <name type="scientific">marine metagenome</name>
    <dbReference type="NCBI Taxonomy" id="408172"/>
    <lineage>
        <taxon>unclassified sequences</taxon>
        <taxon>metagenomes</taxon>
        <taxon>ecological metagenomes</taxon>
    </lineage>
</organism>
<protein>
    <submittedName>
        <fullName evidence="2">Uncharacterized protein</fullName>
    </submittedName>
</protein>
<evidence type="ECO:0000256" key="1">
    <source>
        <dbReference type="SAM" id="MobiDB-lite"/>
    </source>
</evidence>
<name>A0A381RWI0_9ZZZZ</name>
<accession>A0A381RWI0</accession>
<gene>
    <name evidence="2" type="ORF">METZ01_LOCUS48418</name>
</gene>